<dbReference type="InterPro" id="IPR051982">
    <property type="entry name" value="CiliaryAsmbly_MitoImport"/>
</dbReference>
<dbReference type="InterPro" id="IPR036869">
    <property type="entry name" value="J_dom_sf"/>
</dbReference>
<dbReference type="EMBL" id="QEAO01000042">
    <property type="protein sequence ID" value="TPX31575.1"/>
    <property type="molecule type" value="Genomic_DNA"/>
</dbReference>
<dbReference type="GO" id="GO:0005829">
    <property type="term" value="C:cytosol"/>
    <property type="evidence" value="ECO:0007669"/>
    <property type="project" value="TreeGrafter"/>
</dbReference>
<protein>
    <recommendedName>
        <fullName evidence="6">UBA domain-containing protein</fullName>
    </recommendedName>
</protein>
<sequence>MDWLSDNVSTTGAIKPLQPNMARPITPSTTPNHYNHQHDNLLSLQNRMQNQSSGPLTTGNSLNAISKANAAFDNLVSFGNSANNVKPAGGAAPFAQPAPVISSQSALFANVRPSVSLEDQRRLQQQSTPSKPVGNTDAWAAFPPVAQQFGLNSRSNNNTNTQSSYQPINSTPTMSSNYSSIPVFSSNTTSPSFGFQSPSMTATPLQQPMFPATPIVPQQQQQKRTPSPNPKDAFGDLLGASPLAGFGARKPNGIPQQQQQPSYSPLSSNSGNASNITPTTATTSTYTPINSSKTSPTNLGLAPPIKSTSPSPQPTPPSHVPIIPMASMMQPSIVPGMAVPPAVINSNGTDTTPGGGTWDWDFLAQPKPIPSSSISTPVPLSPSQTVLQNNDDDPFDVEFLGKASSVVGAKSERQDSNPLGILAQPSPVIPETSTPPPQRHSISIEPASPTSPTSPMSQTSRFMDKDHALAIVMGTGYEHVEAENALQASGGDPTLAIEMLIHQKKVQEMIAQSSKDAQLAKKVAAAEKRNSRSNKGKDVESDKKASASRKQAEDQDEDSDNDVMVRRKPISKVSMYDPDDMLRNVSNKNLIPEAPTPSSPPIIHAPASPQVEQPTPEKSPNMSAPSSFMSSLWGKKKTVPQAPQHAPDTPTTSTPGEPEKPKTSDAVEMDAIEATVSRGLGIMSSIFTSRAATILPRGKQPRIDGSNGDDPDYVEWGDMVPYKDDSDEDEWEQPPPEAGRAPPQREVAAAKPVKSSINVAPKGIEGPAINANVRPSAGSSSPPRSQPAVAQAVFTSQQTIASSSLFAAQTTVVIATTGPVAPVIPPQPVKPSKPVVTASPQQIATSDSFREKGNALFKQGQFGDAEIEYTQAITALPAGHLNLIAVFNNRAAARLKTGQFKEAIEDATAVLAIDDRDCKSLLRRASAYEAIERWADAREDYKTIMGIDTSVKGVSAGLSRCQKAMDMHQRGDSGSGSVVEQQQSSPLQRSSSPQQLKPRSPPPQQSSSSAFAFAEFEAPLQKPSASSGNNDFGMFSGGSASSSDKPTHPHVERAVKMAVDSLRQANQQAEADDAMKLALKDQIDFKINQWRHGKEANLRALLASMETVLWKDSKNAWQAIQMSELITPQQVKVKYMKAVSRVHPDKASLARDSPLEQQLFANAIFSTLNKAWDSFRSQNGM</sequence>
<dbReference type="Proteomes" id="UP000319731">
    <property type="component" value="Unassembled WGS sequence"/>
</dbReference>
<dbReference type="RefSeq" id="XP_031022969.1">
    <property type="nucleotide sequence ID" value="XM_031171047.1"/>
</dbReference>
<keyword evidence="4" id="KW-0802">TPR repeat</keyword>
<dbReference type="Gene3D" id="1.10.8.10">
    <property type="entry name" value="DNA helicase RuvA subunit, C-terminal domain"/>
    <property type="match status" value="1"/>
</dbReference>
<name>A0A507C219_9FUNG</name>
<organism evidence="7 8">
    <name type="scientific">Synchytrium microbalum</name>
    <dbReference type="NCBI Taxonomy" id="1806994"/>
    <lineage>
        <taxon>Eukaryota</taxon>
        <taxon>Fungi</taxon>
        <taxon>Fungi incertae sedis</taxon>
        <taxon>Chytridiomycota</taxon>
        <taxon>Chytridiomycota incertae sedis</taxon>
        <taxon>Chytridiomycetes</taxon>
        <taxon>Synchytriales</taxon>
        <taxon>Synchytriaceae</taxon>
        <taxon>Synchytrium</taxon>
    </lineage>
</organism>
<feature type="region of interest" description="Disordered" evidence="5">
    <location>
        <begin position="964"/>
        <end position="1049"/>
    </location>
</feature>
<feature type="compositionally biased region" description="Basic and acidic residues" evidence="5">
    <location>
        <begin position="524"/>
        <end position="553"/>
    </location>
</feature>
<feature type="compositionally biased region" description="Low complexity" evidence="5">
    <location>
        <begin position="975"/>
        <end position="998"/>
    </location>
</feature>
<comment type="caution">
    <text evidence="7">The sequence shown here is derived from an EMBL/GenBank/DDBJ whole genome shotgun (WGS) entry which is preliminary data.</text>
</comment>
<dbReference type="GeneID" id="42006344"/>
<feature type="compositionally biased region" description="Low complexity" evidence="5">
    <location>
        <begin position="441"/>
        <end position="460"/>
    </location>
</feature>
<evidence type="ECO:0000256" key="3">
    <source>
        <dbReference type="ARBA" id="ARBA00022737"/>
    </source>
</evidence>
<proteinExistence type="predicted"/>
<dbReference type="SMART" id="SM00028">
    <property type="entry name" value="TPR"/>
    <property type="match status" value="3"/>
</dbReference>
<dbReference type="SUPFAM" id="SSF46565">
    <property type="entry name" value="Chaperone J-domain"/>
    <property type="match status" value="1"/>
</dbReference>
<dbReference type="InterPro" id="IPR019734">
    <property type="entry name" value="TPR_rpt"/>
</dbReference>
<dbReference type="AlphaFoldDB" id="A0A507C219"/>
<feature type="compositionally biased region" description="Low complexity" evidence="5">
    <location>
        <begin position="774"/>
        <end position="788"/>
    </location>
</feature>
<feature type="region of interest" description="Disordered" evidence="5">
    <location>
        <begin position="1"/>
        <end position="35"/>
    </location>
</feature>
<feature type="region of interest" description="Disordered" evidence="5">
    <location>
        <begin position="118"/>
        <end position="138"/>
    </location>
</feature>
<dbReference type="PANTHER" id="PTHR45984">
    <property type="entry name" value="RNA (RNA) POLYMERASE II ASSOCIATED PROTEIN HOMOLOG"/>
    <property type="match status" value="1"/>
</dbReference>
<keyword evidence="8" id="KW-1185">Reference proteome</keyword>
<feature type="compositionally biased region" description="Polar residues" evidence="5">
    <location>
        <begin position="1"/>
        <end position="12"/>
    </location>
</feature>
<feature type="region of interest" description="Disordered" evidence="5">
    <location>
        <begin position="690"/>
        <end position="788"/>
    </location>
</feature>
<dbReference type="Gene3D" id="1.10.287.110">
    <property type="entry name" value="DnaJ domain"/>
    <property type="match status" value="1"/>
</dbReference>
<dbReference type="SUPFAM" id="SSF48452">
    <property type="entry name" value="TPR-like"/>
    <property type="match status" value="1"/>
</dbReference>
<feature type="region of interest" description="Disordered" evidence="5">
    <location>
        <begin position="521"/>
        <end position="669"/>
    </location>
</feature>
<comment type="subcellular location">
    <subcellularLocation>
        <location evidence="1">Cytoplasm</location>
    </subcellularLocation>
</comment>
<dbReference type="GO" id="GO:0031072">
    <property type="term" value="F:heat shock protein binding"/>
    <property type="evidence" value="ECO:0007669"/>
    <property type="project" value="TreeGrafter"/>
</dbReference>
<feature type="region of interest" description="Disordered" evidence="5">
    <location>
        <begin position="151"/>
        <end position="171"/>
    </location>
</feature>
<keyword evidence="3" id="KW-0677">Repeat</keyword>
<evidence type="ECO:0000256" key="5">
    <source>
        <dbReference type="SAM" id="MobiDB-lite"/>
    </source>
</evidence>
<feature type="compositionally biased region" description="Polar residues" evidence="5">
    <location>
        <begin position="26"/>
        <end position="35"/>
    </location>
</feature>
<dbReference type="Gene3D" id="1.25.40.10">
    <property type="entry name" value="Tetratricopeptide repeat domain"/>
    <property type="match status" value="1"/>
</dbReference>
<feature type="compositionally biased region" description="Low complexity" evidence="5">
    <location>
        <begin position="152"/>
        <end position="164"/>
    </location>
</feature>
<dbReference type="GO" id="GO:0006626">
    <property type="term" value="P:protein targeting to mitochondrion"/>
    <property type="evidence" value="ECO:0007669"/>
    <property type="project" value="TreeGrafter"/>
</dbReference>
<dbReference type="FunFam" id="1.10.287.110:FF:000002">
    <property type="entry name" value="putative tyrosine-protein phosphatase auxilin isoform X2"/>
    <property type="match status" value="1"/>
</dbReference>
<dbReference type="InterPro" id="IPR011990">
    <property type="entry name" value="TPR-like_helical_dom_sf"/>
</dbReference>
<feature type="compositionally biased region" description="Polar residues" evidence="5">
    <location>
        <begin position="216"/>
        <end position="226"/>
    </location>
</feature>
<feature type="compositionally biased region" description="Polar residues" evidence="5">
    <location>
        <begin position="610"/>
        <end position="630"/>
    </location>
</feature>
<evidence type="ECO:0000313" key="7">
    <source>
        <dbReference type="EMBL" id="TPX31575.1"/>
    </source>
</evidence>
<feature type="region of interest" description="Disordered" evidence="5">
    <location>
        <begin position="408"/>
        <end position="460"/>
    </location>
</feature>
<gene>
    <name evidence="7" type="ORF">SmJEL517_g05119</name>
</gene>
<evidence type="ECO:0000313" key="8">
    <source>
        <dbReference type="Proteomes" id="UP000319731"/>
    </source>
</evidence>
<dbReference type="GO" id="GO:0005739">
    <property type="term" value="C:mitochondrion"/>
    <property type="evidence" value="ECO:0007669"/>
    <property type="project" value="TreeGrafter"/>
</dbReference>
<evidence type="ECO:0000256" key="1">
    <source>
        <dbReference type="ARBA" id="ARBA00004496"/>
    </source>
</evidence>
<feature type="compositionally biased region" description="Low complexity" evidence="5">
    <location>
        <begin position="251"/>
        <end position="289"/>
    </location>
</feature>
<reference evidence="7 8" key="1">
    <citation type="journal article" date="2019" name="Sci. Rep.">
        <title>Comparative genomics of chytrid fungi reveal insights into the obligate biotrophic and pathogenic lifestyle of Synchytrium endobioticum.</title>
        <authorList>
            <person name="van de Vossenberg B.T.L.H."/>
            <person name="Warris S."/>
            <person name="Nguyen H.D.T."/>
            <person name="van Gent-Pelzer M.P.E."/>
            <person name="Joly D.L."/>
            <person name="van de Geest H.C."/>
            <person name="Bonants P.J.M."/>
            <person name="Smith D.S."/>
            <person name="Levesque C.A."/>
            <person name="van der Lee T.A.J."/>
        </authorList>
    </citation>
    <scope>NUCLEOTIDE SEQUENCE [LARGE SCALE GENOMIC DNA]</scope>
    <source>
        <strain evidence="7 8">JEL517</strain>
    </source>
</reference>
<feature type="domain" description="UBA" evidence="6">
    <location>
        <begin position="462"/>
        <end position="503"/>
    </location>
</feature>
<dbReference type="OrthoDB" id="1717591at2759"/>
<feature type="compositionally biased region" description="Low complexity" evidence="5">
    <location>
        <begin position="370"/>
        <end position="383"/>
    </location>
</feature>
<evidence type="ECO:0000256" key="4">
    <source>
        <dbReference type="ARBA" id="ARBA00022803"/>
    </source>
</evidence>
<accession>A0A507C219</accession>
<feature type="region of interest" description="Disordered" evidence="5">
    <location>
        <begin position="216"/>
        <end position="316"/>
    </location>
</feature>
<keyword evidence="2" id="KW-0963">Cytoplasm</keyword>
<dbReference type="InterPro" id="IPR015940">
    <property type="entry name" value="UBA"/>
</dbReference>
<dbReference type="STRING" id="1806994.A0A507C219"/>
<evidence type="ECO:0000259" key="6">
    <source>
        <dbReference type="PROSITE" id="PS50030"/>
    </source>
</evidence>
<dbReference type="PANTHER" id="PTHR45984:SF1">
    <property type="entry name" value="SPAG1 AXONEMAL DYNEIN ASSEMBLY FACTOR"/>
    <property type="match status" value="1"/>
</dbReference>
<evidence type="ECO:0000256" key="2">
    <source>
        <dbReference type="ARBA" id="ARBA00022490"/>
    </source>
</evidence>
<dbReference type="PROSITE" id="PS50030">
    <property type="entry name" value="UBA"/>
    <property type="match status" value="1"/>
</dbReference>
<feature type="region of interest" description="Disordered" evidence="5">
    <location>
        <begin position="369"/>
        <end position="391"/>
    </location>
</feature>